<name>A0ACB7T838_HYAAI</name>
<proteinExistence type="predicted"/>
<dbReference type="Proteomes" id="UP000821845">
    <property type="component" value="Chromosome 10"/>
</dbReference>
<protein>
    <submittedName>
        <fullName evidence="1">Uncharacterized protein</fullName>
    </submittedName>
</protein>
<sequence>MGVFFLLGGLRGVVWADCVQALVMFAAPLSIIGKVLHDARSANPPLRSMRDFNVRDYVFRTEFDVSSDENIWSCVAATLPYSLVRVGFDQMSVQRFMAARTVQAAKRTAVAGGMFVLLFFVMAMVAGGTLIYWYRDCDPALHGAIETYDQTTSKRTTWKYPKSAVSTVVLGDSQTKYLFQYFDPLLQSTPAFVTLSGALISDVPSLVDFVPSSATTLILHVGSNDLTRRSALATFQRYRKLLDFIHEELPKIRCVYATLVLPRTTNRRRRNDNRAFVHRFNREASRFNSLLRSFCGRSRNLSCLDHMFEWLPPGRVLAADGVHLSFEGVALMASHIRQLCFSSPSEATSTNWRDSEPSRTAQVHKTLPDTSRRTNSPADFPCDSGSEHASGNLRSNIPLAESTTAASASKQPQGRTYVRRSKDRHSSTSTKNCVPVNSVVSTPQVPGNTALSPKGSRYLLRNKYSDALFLSLYSSASGPFAGLVFLAVSSPWVNAKGAGWGSVLVCAVHLWHALGRSIWGSGVPPFLPRSLDRCPSINNTSTMPPTVDSAPPNRFLRRILRNAESTKEEEEAMSPLKSHESTPTAVAQTTMAEKNSCLNTQPAKA</sequence>
<gene>
    <name evidence="1" type="ORF">HPB50_004655</name>
</gene>
<dbReference type="EMBL" id="CM023490">
    <property type="protein sequence ID" value="KAH6942416.1"/>
    <property type="molecule type" value="Genomic_DNA"/>
</dbReference>
<keyword evidence="2" id="KW-1185">Reference proteome</keyword>
<evidence type="ECO:0000313" key="2">
    <source>
        <dbReference type="Proteomes" id="UP000821845"/>
    </source>
</evidence>
<comment type="caution">
    <text evidence="1">The sequence shown here is derived from an EMBL/GenBank/DDBJ whole genome shotgun (WGS) entry which is preliminary data.</text>
</comment>
<reference evidence="1" key="1">
    <citation type="submission" date="2020-05" db="EMBL/GenBank/DDBJ databases">
        <title>Large-scale comparative analyses of tick genomes elucidate their genetic diversity and vector capacities.</title>
        <authorList>
            <person name="Jia N."/>
            <person name="Wang J."/>
            <person name="Shi W."/>
            <person name="Du L."/>
            <person name="Sun Y."/>
            <person name="Zhan W."/>
            <person name="Jiang J."/>
            <person name="Wang Q."/>
            <person name="Zhang B."/>
            <person name="Ji P."/>
            <person name="Sakyi L.B."/>
            <person name="Cui X."/>
            <person name="Yuan T."/>
            <person name="Jiang B."/>
            <person name="Yang W."/>
            <person name="Lam T.T.-Y."/>
            <person name="Chang Q."/>
            <person name="Ding S."/>
            <person name="Wang X."/>
            <person name="Zhu J."/>
            <person name="Ruan X."/>
            <person name="Zhao L."/>
            <person name="Wei J."/>
            <person name="Que T."/>
            <person name="Du C."/>
            <person name="Cheng J."/>
            <person name="Dai P."/>
            <person name="Han X."/>
            <person name="Huang E."/>
            <person name="Gao Y."/>
            <person name="Liu J."/>
            <person name="Shao H."/>
            <person name="Ye R."/>
            <person name="Li L."/>
            <person name="Wei W."/>
            <person name="Wang X."/>
            <person name="Wang C."/>
            <person name="Yang T."/>
            <person name="Huo Q."/>
            <person name="Li W."/>
            <person name="Guo W."/>
            <person name="Chen H."/>
            <person name="Zhou L."/>
            <person name="Ni X."/>
            <person name="Tian J."/>
            <person name="Zhou Y."/>
            <person name="Sheng Y."/>
            <person name="Liu T."/>
            <person name="Pan Y."/>
            <person name="Xia L."/>
            <person name="Li J."/>
            <person name="Zhao F."/>
            <person name="Cao W."/>
        </authorList>
    </citation>
    <scope>NUCLEOTIDE SEQUENCE</scope>
    <source>
        <strain evidence="1">Hyas-2018</strain>
    </source>
</reference>
<evidence type="ECO:0000313" key="1">
    <source>
        <dbReference type="EMBL" id="KAH6942416.1"/>
    </source>
</evidence>
<accession>A0ACB7T838</accession>
<organism evidence="1 2">
    <name type="scientific">Hyalomma asiaticum</name>
    <name type="common">Tick</name>
    <dbReference type="NCBI Taxonomy" id="266040"/>
    <lineage>
        <taxon>Eukaryota</taxon>
        <taxon>Metazoa</taxon>
        <taxon>Ecdysozoa</taxon>
        <taxon>Arthropoda</taxon>
        <taxon>Chelicerata</taxon>
        <taxon>Arachnida</taxon>
        <taxon>Acari</taxon>
        <taxon>Parasitiformes</taxon>
        <taxon>Ixodida</taxon>
        <taxon>Ixodoidea</taxon>
        <taxon>Ixodidae</taxon>
        <taxon>Hyalomminae</taxon>
        <taxon>Hyalomma</taxon>
    </lineage>
</organism>